<keyword evidence="3" id="KW-1185">Reference proteome</keyword>
<reference evidence="2 3" key="1">
    <citation type="journal article" date="2010" name="PLoS ONE">
        <title>The glycobiome of the rumen bacterium Butyrivibrio proteoclasticus B316(T) highlights adaptation to a polysaccharide-rich environment.</title>
        <authorList>
            <person name="Kelly W.J."/>
            <person name="Leahy S.C."/>
            <person name="Altermann E."/>
            <person name="Yeoman C.J."/>
            <person name="Dunne J.C."/>
            <person name="Kong Z."/>
            <person name="Pacheco D.M."/>
            <person name="Li D."/>
            <person name="Noel S.J."/>
            <person name="Moon C.D."/>
            <person name="Cookson A.L."/>
            <person name="Attwood G.T."/>
        </authorList>
    </citation>
    <scope>NUCLEOTIDE SEQUENCE [LARGE SCALE GENOMIC DNA]</scope>
    <source>
        <strain evidence="3">ATCC 51982 / DSM 14932 / B316</strain>
    </source>
</reference>
<feature type="transmembrane region" description="Helical" evidence="1">
    <location>
        <begin position="60"/>
        <end position="79"/>
    </location>
</feature>
<dbReference type="EMBL" id="CP001811">
    <property type="protein sequence ID" value="ADL35840.1"/>
    <property type="molecule type" value="Genomic_DNA"/>
</dbReference>
<dbReference type="HOGENOM" id="CLU_717042_0_0_9"/>
<organism evidence="2 3">
    <name type="scientific">Butyrivibrio proteoclasticus (strain ATCC 51982 / DSM 14932 / B316)</name>
    <name type="common">Clostridium proteoclasticum</name>
    <dbReference type="NCBI Taxonomy" id="515622"/>
    <lineage>
        <taxon>Bacteria</taxon>
        <taxon>Bacillati</taxon>
        <taxon>Bacillota</taxon>
        <taxon>Clostridia</taxon>
        <taxon>Lachnospirales</taxon>
        <taxon>Lachnospiraceae</taxon>
        <taxon>Butyrivibrio</taxon>
    </lineage>
</organism>
<proteinExistence type="predicted"/>
<dbReference type="Proteomes" id="UP000001299">
    <property type="component" value="Chromosome 2"/>
</dbReference>
<dbReference type="AlphaFoldDB" id="E0S358"/>
<gene>
    <name evidence="2" type="ordered locus">bpr_III154</name>
</gene>
<dbReference type="eggNOG" id="ENOG5030H7V">
    <property type="taxonomic scope" value="Bacteria"/>
</dbReference>
<protein>
    <submittedName>
        <fullName evidence="2">Uncharacterized protein</fullName>
    </submittedName>
</protein>
<accession>E0S358</accession>
<dbReference type="KEGG" id="bpb:bpr_III154"/>
<name>E0S358_BUTPB</name>
<keyword evidence="1" id="KW-0472">Membrane</keyword>
<dbReference type="STRING" id="515622.bpr_III154"/>
<evidence type="ECO:0000313" key="3">
    <source>
        <dbReference type="Proteomes" id="UP000001299"/>
    </source>
</evidence>
<keyword evidence="1" id="KW-0812">Transmembrane</keyword>
<keyword evidence="1" id="KW-1133">Transmembrane helix</keyword>
<evidence type="ECO:0000313" key="2">
    <source>
        <dbReference type="EMBL" id="ADL35840.1"/>
    </source>
</evidence>
<evidence type="ECO:0000256" key="1">
    <source>
        <dbReference type="SAM" id="Phobius"/>
    </source>
</evidence>
<sequence length="385" mass="43656">MNMELKKVTCPNCGSSEIAKINGEQYKCNYCNTTFLIDYDQEDAQIISKKTDLKIHRSRMIFVAVSLILALLLFGGLYLSNQDYTESEAVQESSAKPELRLLDTSDIEAGIDLSEFTKAADTYAQDGVKEGYTGSWKRTDKPRLVGEYLLNSQNDNRLIFFYEYSWGKDDGESDKRYVPISFDDIFMTEDGRIKSDYKPSVDMHLEFLGNYFVYGYFDLSSAYRENITAHPEYTVTEIEVKNSEEGEEMTESEVIELLKERGFTDNPITTEYTADGEMIDKKEVGESDETHPYYQTIFLSETGEYWTIIVMKGSVIANPVGYNMESNAHGAQLILSESEVITSYDSVTNSFSDSIPNESELIVKTVDHIDAETLNSLTVEDIEAL</sequence>